<gene>
    <name evidence="2" type="ORF">NDU88_002549</name>
</gene>
<comment type="caution">
    <text evidence="2">The sequence shown here is derived from an EMBL/GenBank/DDBJ whole genome shotgun (WGS) entry which is preliminary data.</text>
</comment>
<evidence type="ECO:0000313" key="3">
    <source>
        <dbReference type="Proteomes" id="UP001066276"/>
    </source>
</evidence>
<feature type="compositionally biased region" description="Low complexity" evidence="1">
    <location>
        <begin position="161"/>
        <end position="173"/>
    </location>
</feature>
<proteinExistence type="predicted"/>
<dbReference type="AlphaFoldDB" id="A0AAV7SE25"/>
<organism evidence="2 3">
    <name type="scientific">Pleurodeles waltl</name>
    <name type="common">Iberian ribbed newt</name>
    <dbReference type="NCBI Taxonomy" id="8319"/>
    <lineage>
        <taxon>Eukaryota</taxon>
        <taxon>Metazoa</taxon>
        <taxon>Chordata</taxon>
        <taxon>Craniata</taxon>
        <taxon>Vertebrata</taxon>
        <taxon>Euteleostomi</taxon>
        <taxon>Amphibia</taxon>
        <taxon>Batrachia</taxon>
        <taxon>Caudata</taxon>
        <taxon>Salamandroidea</taxon>
        <taxon>Salamandridae</taxon>
        <taxon>Pleurodelinae</taxon>
        <taxon>Pleurodeles</taxon>
    </lineage>
</organism>
<feature type="region of interest" description="Disordered" evidence="1">
    <location>
        <begin position="117"/>
        <end position="202"/>
    </location>
</feature>
<dbReference type="EMBL" id="JANPWB010000008">
    <property type="protein sequence ID" value="KAJ1162071.1"/>
    <property type="molecule type" value="Genomic_DNA"/>
</dbReference>
<protein>
    <submittedName>
        <fullName evidence="2">Uncharacterized protein</fullName>
    </submittedName>
</protein>
<accession>A0AAV7SE25</accession>
<feature type="region of interest" description="Disordered" evidence="1">
    <location>
        <begin position="55"/>
        <end position="94"/>
    </location>
</feature>
<name>A0AAV7SE25_PLEWA</name>
<evidence type="ECO:0000313" key="2">
    <source>
        <dbReference type="EMBL" id="KAJ1162071.1"/>
    </source>
</evidence>
<feature type="compositionally biased region" description="Basic residues" evidence="1">
    <location>
        <begin position="66"/>
        <end position="80"/>
    </location>
</feature>
<reference evidence="2" key="1">
    <citation type="journal article" date="2022" name="bioRxiv">
        <title>Sequencing and chromosome-scale assembly of the giantPleurodeles waltlgenome.</title>
        <authorList>
            <person name="Brown T."/>
            <person name="Elewa A."/>
            <person name="Iarovenko S."/>
            <person name="Subramanian E."/>
            <person name="Araus A.J."/>
            <person name="Petzold A."/>
            <person name="Susuki M."/>
            <person name="Suzuki K.-i.T."/>
            <person name="Hayashi T."/>
            <person name="Toyoda A."/>
            <person name="Oliveira C."/>
            <person name="Osipova E."/>
            <person name="Leigh N.D."/>
            <person name="Simon A."/>
            <person name="Yun M.H."/>
        </authorList>
    </citation>
    <scope>NUCLEOTIDE SEQUENCE</scope>
    <source>
        <strain evidence="2">20211129_DDA</strain>
        <tissue evidence="2">Liver</tissue>
    </source>
</reference>
<evidence type="ECO:0000256" key="1">
    <source>
        <dbReference type="SAM" id="MobiDB-lite"/>
    </source>
</evidence>
<dbReference type="Proteomes" id="UP001066276">
    <property type="component" value="Chromosome 4_2"/>
</dbReference>
<sequence>MAGREEEYLQAAVALLEKAGRMDLLQQEALPALRPARKAAHGVAAAVMACSPLRAGSRAGQNGAPRRVRVSRRRQGRRRVGGSPTHCAARSPEESLWGAWEDGASSGGYGGPHFFAARDFGFSGTPDLPGQRERREEGEPGERRAARSPWSEGQAEPQAAGRSPSPGRVSGRRVAADTPGKRCGGRGFAPASASTSWERRPGPAGVQVGVFKRSTVGAAVVEGPRRAQEVWDYGIDPWCVDHVLDYNETSLEEGELVDEGGKLVGAGRGGAR</sequence>
<feature type="compositionally biased region" description="Basic and acidic residues" evidence="1">
    <location>
        <begin position="130"/>
        <end position="145"/>
    </location>
</feature>
<keyword evidence="3" id="KW-1185">Reference proteome</keyword>